<dbReference type="EMBL" id="MN740684">
    <property type="protein sequence ID" value="QHU07582.1"/>
    <property type="molecule type" value="Genomic_DNA"/>
</dbReference>
<reference evidence="2" key="1">
    <citation type="journal article" date="2020" name="Nature">
        <title>Giant virus diversity and host interactions through global metagenomics.</title>
        <authorList>
            <person name="Schulz F."/>
            <person name="Roux S."/>
            <person name="Paez-Espino D."/>
            <person name="Jungbluth S."/>
            <person name="Walsh D.A."/>
            <person name="Denef V.J."/>
            <person name="McMahon K.D."/>
            <person name="Konstantinidis K.T."/>
            <person name="Eloe-Fadrosh E.A."/>
            <person name="Kyrpides N.C."/>
            <person name="Woyke T."/>
        </authorList>
    </citation>
    <scope>NUCLEOTIDE SEQUENCE</scope>
    <source>
        <strain evidence="2">GVMAG-S-1040241-154</strain>
    </source>
</reference>
<evidence type="ECO:0000256" key="1">
    <source>
        <dbReference type="SAM" id="Phobius"/>
    </source>
</evidence>
<evidence type="ECO:0000313" key="2">
    <source>
        <dbReference type="EMBL" id="QHU07582.1"/>
    </source>
</evidence>
<protein>
    <submittedName>
        <fullName evidence="2">Uncharacterized protein</fullName>
    </submittedName>
</protein>
<sequence length="289" mass="34999">MKGILILISIILLFIITIKIFFDNNCLLEKFSNNCIYYNGISDQNYKPLYFIDSIPSNDLTYHNDSMYNAEYNDIEYKKKMYNILNIFNNIDVLLKITDLIKWSEWIDPTGKIYNLYKKFLIYFNKTIQQYDIKNIYSIFKYFKYNLNNQNNLLFNIDILLYRDCKIYGKHINLIVYYNNDNFYIINLDIIGNVQEYNIMNNEYLKDINLDNYVNHKNKYIVPKISCNNCDTEYTIKDNYVNSEIEKILINKLDSDYYTKNELNSINKNNKYYFNQDKLKKILLNRLKH</sequence>
<feature type="transmembrane region" description="Helical" evidence="1">
    <location>
        <begin position="5"/>
        <end position="22"/>
    </location>
</feature>
<dbReference type="AlphaFoldDB" id="A0A6C0JPB5"/>
<name>A0A6C0JPB5_9ZZZZ</name>
<keyword evidence="1" id="KW-1133">Transmembrane helix</keyword>
<organism evidence="2">
    <name type="scientific">viral metagenome</name>
    <dbReference type="NCBI Taxonomy" id="1070528"/>
    <lineage>
        <taxon>unclassified sequences</taxon>
        <taxon>metagenomes</taxon>
        <taxon>organismal metagenomes</taxon>
    </lineage>
</organism>
<accession>A0A6C0JPB5</accession>
<proteinExistence type="predicted"/>
<keyword evidence="1" id="KW-0812">Transmembrane</keyword>
<keyword evidence="1" id="KW-0472">Membrane</keyword>